<dbReference type="AlphaFoldDB" id="A0AAV7LED2"/>
<evidence type="ECO:0000256" key="1">
    <source>
        <dbReference type="SAM" id="MobiDB-lite"/>
    </source>
</evidence>
<dbReference type="EMBL" id="JANPWB010000015">
    <property type="protein sequence ID" value="KAJ1088810.1"/>
    <property type="molecule type" value="Genomic_DNA"/>
</dbReference>
<dbReference type="Proteomes" id="UP001066276">
    <property type="component" value="Chromosome 11"/>
</dbReference>
<protein>
    <submittedName>
        <fullName evidence="2">Uncharacterized protein</fullName>
    </submittedName>
</protein>
<reference evidence="2" key="1">
    <citation type="journal article" date="2022" name="bioRxiv">
        <title>Sequencing and chromosome-scale assembly of the giantPleurodeles waltlgenome.</title>
        <authorList>
            <person name="Brown T."/>
            <person name="Elewa A."/>
            <person name="Iarovenko S."/>
            <person name="Subramanian E."/>
            <person name="Araus A.J."/>
            <person name="Petzold A."/>
            <person name="Susuki M."/>
            <person name="Suzuki K.-i.T."/>
            <person name="Hayashi T."/>
            <person name="Toyoda A."/>
            <person name="Oliveira C."/>
            <person name="Osipova E."/>
            <person name="Leigh N.D."/>
            <person name="Simon A."/>
            <person name="Yun M.H."/>
        </authorList>
    </citation>
    <scope>NUCLEOTIDE SEQUENCE</scope>
    <source>
        <strain evidence="2">20211129_DDA</strain>
        <tissue evidence="2">Liver</tissue>
    </source>
</reference>
<accession>A0AAV7LED2</accession>
<proteinExistence type="predicted"/>
<keyword evidence="3" id="KW-1185">Reference proteome</keyword>
<sequence length="146" mass="15452">MAEKAATVREALRVICEARRDDLIQPGVLSQAWVGFELPGRAAAGGVAVVVLACSPLQRRVNKNTSACCLGEHKSKVKKETSLTMPNSIPNVEPPDIVVKRSCACTLALSEEKPVKEGWASEEGKAEMGGNPQLAGTGPSVEVERS</sequence>
<feature type="region of interest" description="Disordered" evidence="1">
    <location>
        <begin position="115"/>
        <end position="146"/>
    </location>
</feature>
<comment type="caution">
    <text evidence="2">The sequence shown here is derived from an EMBL/GenBank/DDBJ whole genome shotgun (WGS) entry which is preliminary data.</text>
</comment>
<evidence type="ECO:0000313" key="2">
    <source>
        <dbReference type="EMBL" id="KAJ1088810.1"/>
    </source>
</evidence>
<gene>
    <name evidence="2" type="ORF">NDU88_001965</name>
</gene>
<evidence type="ECO:0000313" key="3">
    <source>
        <dbReference type="Proteomes" id="UP001066276"/>
    </source>
</evidence>
<name>A0AAV7LED2_PLEWA</name>
<organism evidence="2 3">
    <name type="scientific">Pleurodeles waltl</name>
    <name type="common">Iberian ribbed newt</name>
    <dbReference type="NCBI Taxonomy" id="8319"/>
    <lineage>
        <taxon>Eukaryota</taxon>
        <taxon>Metazoa</taxon>
        <taxon>Chordata</taxon>
        <taxon>Craniata</taxon>
        <taxon>Vertebrata</taxon>
        <taxon>Euteleostomi</taxon>
        <taxon>Amphibia</taxon>
        <taxon>Batrachia</taxon>
        <taxon>Caudata</taxon>
        <taxon>Salamandroidea</taxon>
        <taxon>Salamandridae</taxon>
        <taxon>Pleurodelinae</taxon>
        <taxon>Pleurodeles</taxon>
    </lineage>
</organism>